<comment type="caution">
    <text evidence="3">The sequence shown here is derived from an EMBL/GenBank/DDBJ whole genome shotgun (WGS) entry which is preliminary data.</text>
</comment>
<organism evidence="3 4">
    <name type="scientific">Rotaria sordida</name>
    <dbReference type="NCBI Taxonomy" id="392033"/>
    <lineage>
        <taxon>Eukaryota</taxon>
        <taxon>Metazoa</taxon>
        <taxon>Spiralia</taxon>
        <taxon>Gnathifera</taxon>
        <taxon>Rotifera</taxon>
        <taxon>Eurotatoria</taxon>
        <taxon>Bdelloidea</taxon>
        <taxon>Philodinida</taxon>
        <taxon>Philodinidae</taxon>
        <taxon>Rotaria</taxon>
    </lineage>
</organism>
<dbReference type="AlphaFoldDB" id="A0A819GMG6"/>
<dbReference type="EMBL" id="CAJNOT010000587">
    <property type="protein sequence ID" value="CAF1028735.1"/>
    <property type="molecule type" value="Genomic_DNA"/>
</dbReference>
<dbReference type="InterPro" id="IPR011042">
    <property type="entry name" value="6-blade_b-propeller_TolB-like"/>
</dbReference>
<protein>
    <recommendedName>
        <fullName evidence="5">NHL repeat containing protein</fullName>
    </recommendedName>
</protein>
<feature type="transmembrane region" description="Helical" evidence="1">
    <location>
        <begin position="206"/>
        <end position="227"/>
    </location>
</feature>
<dbReference type="Proteomes" id="UP000663836">
    <property type="component" value="Unassembled WGS sequence"/>
</dbReference>
<keyword evidence="1" id="KW-1133">Transmembrane helix</keyword>
<dbReference type="EMBL" id="CAJOBD010002488">
    <property type="protein sequence ID" value="CAF3885843.1"/>
    <property type="molecule type" value="Genomic_DNA"/>
</dbReference>
<dbReference type="SUPFAM" id="SSF101898">
    <property type="entry name" value="NHL repeat"/>
    <property type="match status" value="1"/>
</dbReference>
<gene>
    <name evidence="3" type="ORF">JBS370_LOCUS20097</name>
    <name evidence="2" type="ORF">ZHD862_LOCUS13929</name>
</gene>
<keyword evidence="1" id="KW-0812">Transmembrane</keyword>
<feature type="transmembrane region" description="Helical" evidence="1">
    <location>
        <begin position="26"/>
        <end position="52"/>
    </location>
</feature>
<dbReference type="Gene3D" id="2.120.10.30">
    <property type="entry name" value="TolB, C-terminal domain"/>
    <property type="match status" value="1"/>
</dbReference>
<evidence type="ECO:0000256" key="1">
    <source>
        <dbReference type="SAM" id="Phobius"/>
    </source>
</evidence>
<proteinExistence type="predicted"/>
<name>A0A819GMG6_9BILA</name>
<evidence type="ECO:0000313" key="3">
    <source>
        <dbReference type="EMBL" id="CAF3885843.1"/>
    </source>
</evidence>
<evidence type="ECO:0000313" key="4">
    <source>
        <dbReference type="Proteomes" id="UP000663836"/>
    </source>
</evidence>
<keyword evidence="1" id="KW-0472">Membrane</keyword>
<sequence length="349" mass="36898">MLVQPLNNNGYGPDGGATGPSASIPWAIAILAGIILSAFAIVVILSLIPVYLRKAGANLVTDQNTETGDITRTFVTNTILANNQSATVVNFNQIAGQIEAAYSLPAGSVRIINIVIIGPIRYPGSSSSRRRRGVLYRKKRQLPSCDQYGFARTAVQITMRIVYPRRCGFSPSCKQRFANVILTRFNTFAPSFPVTFIFSDGRSIQLVLFACTATGTFPLVVFAPAALRITTTTRASVCSLQWIAAGNTVAGNANGNPGVGLQELRAPMSVFLDPAGTLLIADFGNNRIQRWVIGATQGAIVANMALPRGVVALANGDIYATPFNQVVRVPAGGNAVVPLTPPPGPGKIA</sequence>
<dbReference type="Proteomes" id="UP000663864">
    <property type="component" value="Unassembled WGS sequence"/>
</dbReference>
<evidence type="ECO:0000313" key="2">
    <source>
        <dbReference type="EMBL" id="CAF1028735.1"/>
    </source>
</evidence>
<accession>A0A819GMG6</accession>
<evidence type="ECO:0008006" key="5">
    <source>
        <dbReference type="Google" id="ProtNLM"/>
    </source>
</evidence>
<reference evidence="3" key="1">
    <citation type="submission" date="2021-02" db="EMBL/GenBank/DDBJ databases">
        <authorList>
            <person name="Nowell W R."/>
        </authorList>
    </citation>
    <scope>NUCLEOTIDE SEQUENCE</scope>
</reference>